<organism evidence="2 3">
    <name type="scientific">Serendipita vermifera MAFF 305830</name>
    <dbReference type="NCBI Taxonomy" id="933852"/>
    <lineage>
        <taxon>Eukaryota</taxon>
        <taxon>Fungi</taxon>
        <taxon>Dikarya</taxon>
        <taxon>Basidiomycota</taxon>
        <taxon>Agaricomycotina</taxon>
        <taxon>Agaricomycetes</taxon>
        <taxon>Sebacinales</taxon>
        <taxon>Serendipitaceae</taxon>
        <taxon>Serendipita</taxon>
    </lineage>
</organism>
<evidence type="ECO:0000313" key="2">
    <source>
        <dbReference type="EMBL" id="KIM24271.1"/>
    </source>
</evidence>
<dbReference type="EMBL" id="KN824325">
    <property type="protein sequence ID" value="KIM24271.1"/>
    <property type="molecule type" value="Genomic_DNA"/>
</dbReference>
<accession>A0A0C3AYF5</accession>
<evidence type="ECO:0000313" key="3">
    <source>
        <dbReference type="Proteomes" id="UP000054097"/>
    </source>
</evidence>
<keyword evidence="3" id="KW-1185">Reference proteome</keyword>
<gene>
    <name evidence="2" type="ORF">M408DRAFT_331810</name>
</gene>
<dbReference type="AlphaFoldDB" id="A0A0C3AYF5"/>
<protein>
    <submittedName>
        <fullName evidence="2">Uncharacterized protein</fullName>
    </submittedName>
</protein>
<name>A0A0C3AYF5_SERVB</name>
<dbReference type="OrthoDB" id="3142487at2759"/>
<proteinExistence type="predicted"/>
<dbReference type="HOGENOM" id="CLU_277085_0_0_1"/>
<sequence length="1146" mass="127797">MGIQSMVKHAMVTMKNNNTSNPQTVRLWSRRVTDIAEDLERSGDTAKKERFQQLISAVAAEFEWPLFGVVRTDDIRRTNPDIYSTRRQALLEADQMLNQFKAPPQGHYDAVRKANKDDANRLGIQYSEPKGANDEQIKGINEPFGVSNVSGSARMIATSSTTKDEGQDKISDLKTRTHKSHDSSIGAMRGPRFQLEIERMLLEKRLDAFEQGSEEPFFTLTISDMESGEATLQVVFLDHTFAELADTILNKGNDSLLPDFWVKKVDHSRNNVTSSGVWWEWQDPGNKVVDILMKKEDGSAETIGIEKVSKDGEYTVALVEVNGKEYGIPIEYPRGQRLMAYIHIQQLFLDFTVAQVLGLPNGEDVSDRLFDQRRFQPMANSVYIKMHTDDGALDIVTTPSSPIASPLRDEMEGLKYSPSVESDESGEELQAHQSIRLTLYGIKPNAEIIRCAIEPGSTYGEFRNASALQYPEYEIIILEAIYGPNPYWRESVPKNLIVPTCQNLFAIAIKHPQRYTLAVIQTALSDYPLAIFDSPHSPIMTISTAIEAAQPSLVGRIKSISYCSTQGEVGNFEYQYEKAKSIELSAFPTIFYITLDESSGPFLTRNPSGSTPSSLQGPLVHCENFLQRAYEIEDCPLQIIHLLRAALHLINSLAMAVMPLLTVEETTDIPEVTLGCADGIQRILFRIGALVVWLEANPNKVVEILQDVSHLFTALCDDFPGASTIRRSYITFEELKSHDIIANNRLVITHLDHADSNPKMGIQSMVKKVINSMKNDYNPQMMQIWSHRVADIAADLERVGDTAKKLKFEQVVTATAAVFDGVDYQSWITVAGFFKRQTAIIQSEAALDEFKAPPPNRATVMEEAKQKDAKNLEKNIRDISESSTALLQEICTIIPSKRVVEEVSVAKGILIGSESLSHLQVAMDQVSAKLSNLQEMGFMDQKLMVAILNLEDPDAEALHLRCDFEGTIGELTLKAFVNANGDGETEGSEDEDEGDINLIPDVWVKKRDPAHNSVTKTGQWWEFHSELTKIRDIFPTTPGSKGSVEIVARKGDYVVALTEDNGVEKAKVLELPNSIKKKRSTIDHLQQLFANQKVARVLDLKDGTDASQKPFNKLSYKSKTNPLYIELKAFEGEATSGGSLASWNPH</sequence>
<reference evidence="3" key="2">
    <citation type="submission" date="2015-01" db="EMBL/GenBank/DDBJ databases">
        <title>Evolutionary Origins and Diversification of the Mycorrhizal Mutualists.</title>
        <authorList>
            <consortium name="DOE Joint Genome Institute"/>
            <consortium name="Mycorrhizal Genomics Consortium"/>
            <person name="Kohler A."/>
            <person name="Kuo A."/>
            <person name="Nagy L.G."/>
            <person name="Floudas D."/>
            <person name="Copeland A."/>
            <person name="Barry K.W."/>
            <person name="Cichocki N."/>
            <person name="Veneault-Fourrey C."/>
            <person name="LaButti K."/>
            <person name="Lindquist E.A."/>
            <person name="Lipzen A."/>
            <person name="Lundell T."/>
            <person name="Morin E."/>
            <person name="Murat C."/>
            <person name="Riley R."/>
            <person name="Ohm R."/>
            <person name="Sun H."/>
            <person name="Tunlid A."/>
            <person name="Henrissat B."/>
            <person name="Grigoriev I.V."/>
            <person name="Hibbett D.S."/>
            <person name="Martin F."/>
        </authorList>
    </citation>
    <scope>NUCLEOTIDE SEQUENCE [LARGE SCALE GENOMIC DNA]</scope>
    <source>
        <strain evidence="3">MAFF 305830</strain>
    </source>
</reference>
<keyword evidence="1" id="KW-0175">Coiled coil</keyword>
<feature type="coiled-coil region" evidence="1">
    <location>
        <begin position="862"/>
        <end position="889"/>
    </location>
</feature>
<dbReference type="Proteomes" id="UP000054097">
    <property type="component" value="Unassembled WGS sequence"/>
</dbReference>
<reference evidence="2 3" key="1">
    <citation type="submission" date="2014-04" db="EMBL/GenBank/DDBJ databases">
        <authorList>
            <consortium name="DOE Joint Genome Institute"/>
            <person name="Kuo A."/>
            <person name="Zuccaro A."/>
            <person name="Kohler A."/>
            <person name="Nagy L.G."/>
            <person name="Floudas D."/>
            <person name="Copeland A."/>
            <person name="Barry K.W."/>
            <person name="Cichocki N."/>
            <person name="Veneault-Fourrey C."/>
            <person name="LaButti K."/>
            <person name="Lindquist E.A."/>
            <person name="Lipzen A."/>
            <person name="Lundell T."/>
            <person name="Morin E."/>
            <person name="Murat C."/>
            <person name="Sun H."/>
            <person name="Tunlid A."/>
            <person name="Henrissat B."/>
            <person name="Grigoriev I.V."/>
            <person name="Hibbett D.S."/>
            <person name="Martin F."/>
            <person name="Nordberg H.P."/>
            <person name="Cantor M.N."/>
            <person name="Hua S.X."/>
        </authorList>
    </citation>
    <scope>NUCLEOTIDE SEQUENCE [LARGE SCALE GENOMIC DNA]</scope>
    <source>
        <strain evidence="2 3">MAFF 305830</strain>
    </source>
</reference>
<evidence type="ECO:0000256" key="1">
    <source>
        <dbReference type="SAM" id="Coils"/>
    </source>
</evidence>